<organism evidence="11 14">
    <name type="scientific">Hydrogenophaga crassostreae</name>
    <dbReference type="NCBI Taxonomy" id="1763535"/>
    <lineage>
        <taxon>Bacteria</taxon>
        <taxon>Pseudomonadati</taxon>
        <taxon>Pseudomonadota</taxon>
        <taxon>Betaproteobacteria</taxon>
        <taxon>Burkholderiales</taxon>
        <taxon>Comamonadaceae</taxon>
        <taxon>Hydrogenophaga</taxon>
    </lineage>
</organism>
<dbReference type="SMART" id="SM00729">
    <property type="entry name" value="Elp3"/>
    <property type="match status" value="1"/>
</dbReference>
<dbReference type="NCBIfam" id="TIGR04051">
    <property type="entry name" value="rSAM_NirJ"/>
    <property type="match status" value="1"/>
</dbReference>
<evidence type="ECO:0000256" key="8">
    <source>
        <dbReference type="ARBA" id="ARBA00056787"/>
    </source>
</evidence>
<evidence type="ECO:0000256" key="6">
    <source>
        <dbReference type="ARBA" id="ARBA00023014"/>
    </source>
</evidence>
<dbReference type="Proteomes" id="UP000185657">
    <property type="component" value="Unassembled WGS sequence"/>
</dbReference>
<keyword evidence="4" id="KW-0479">Metal-binding</keyword>
<dbReference type="OrthoDB" id="9782387at2"/>
<dbReference type="Proteomes" id="UP000185680">
    <property type="component" value="Chromosome"/>
</dbReference>
<dbReference type="KEGG" id="hyl:LPB072_17215"/>
<reference evidence="11 14" key="2">
    <citation type="submission" date="2016-10" db="EMBL/GenBank/DDBJ databases">
        <title>Hydorgenophaga sp. LPB0072 isolated from gastropod.</title>
        <authorList>
            <person name="Kim E."/>
            <person name="Yi H."/>
        </authorList>
    </citation>
    <scope>NUCLEOTIDE SEQUENCE [LARGE SCALE GENOMIC DNA]</scope>
    <source>
        <strain evidence="11 14">LPB0072</strain>
    </source>
</reference>
<dbReference type="PIRSF" id="PIRSF037420">
    <property type="entry name" value="PQQ_syn_pqqE"/>
    <property type="match status" value="1"/>
</dbReference>
<dbReference type="PANTHER" id="PTHR11228">
    <property type="entry name" value="RADICAL SAM DOMAIN PROTEIN"/>
    <property type="match status" value="1"/>
</dbReference>
<evidence type="ECO:0000256" key="7">
    <source>
        <dbReference type="ARBA" id="ARBA00023462"/>
    </source>
</evidence>
<keyword evidence="2" id="KW-0004">4Fe-4S</keyword>
<dbReference type="STRING" id="1763535.LPB072_17215"/>
<keyword evidence="13" id="KW-1185">Reference proteome</keyword>
<dbReference type="PANTHER" id="PTHR11228:SF7">
    <property type="entry name" value="PQQA PEPTIDE CYCLASE"/>
    <property type="match status" value="1"/>
</dbReference>
<dbReference type="RefSeq" id="WP_066085927.1">
    <property type="nucleotide sequence ID" value="NZ_CP017476.1"/>
</dbReference>
<dbReference type="AlphaFoldDB" id="A0A162PC39"/>
<reference evidence="12 13" key="1">
    <citation type="submission" date="2016-02" db="EMBL/GenBank/DDBJ databases">
        <title>Draft genome sequence of Hydrogenophaga sp. LPB0072.</title>
        <authorList>
            <person name="Shin S.-K."/>
            <person name="Yi H."/>
        </authorList>
    </citation>
    <scope>NUCLEOTIDE SEQUENCE [LARGE SCALE GENOMIC DNA]</scope>
    <source>
        <strain evidence="12 13">LPB0072</strain>
    </source>
</reference>
<gene>
    <name evidence="11" type="ORF">LPB072_17215</name>
    <name evidence="12" type="ORF">LPB72_03820</name>
</gene>
<dbReference type="InterPro" id="IPR023992">
    <property type="entry name" value="HemeD1_Synth_NirJ"/>
</dbReference>
<evidence type="ECO:0000256" key="5">
    <source>
        <dbReference type="ARBA" id="ARBA00023004"/>
    </source>
</evidence>
<name>A0A162PC39_9BURK</name>
<proteinExistence type="inferred from homology"/>
<keyword evidence="5" id="KW-0408">Iron</keyword>
<dbReference type="CDD" id="cd01335">
    <property type="entry name" value="Radical_SAM"/>
    <property type="match status" value="1"/>
</dbReference>
<evidence type="ECO:0000256" key="9">
    <source>
        <dbReference type="ARBA" id="ARBA00073867"/>
    </source>
</evidence>
<dbReference type="InterPro" id="IPR006638">
    <property type="entry name" value="Elp3/MiaA/NifB-like_rSAM"/>
</dbReference>
<dbReference type="Pfam" id="PF04055">
    <property type="entry name" value="Radical_SAM"/>
    <property type="match status" value="1"/>
</dbReference>
<evidence type="ECO:0000256" key="3">
    <source>
        <dbReference type="ARBA" id="ARBA00022691"/>
    </source>
</evidence>
<evidence type="ECO:0000313" key="14">
    <source>
        <dbReference type="Proteomes" id="UP000185680"/>
    </source>
</evidence>
<dbReference type="CDD" id="cd21123">
    <property type="entry name" value="SPASM_MftC-like"/>
    <property type="match status" value="1"/>
</dbReference>
<dbReference type="InterPro" id="IPR058240">
    <property type="entry name" value="rSAM_sf"/>
</dbReference>
<evidence type="ECO:0000256" key="2">
    <source>
        <dbReference type="ARBA" id="ARBA00022485"/>
    </source>
</evidence>
<dbReference type="SFLD" id="SFLDS00029">
    <property type="entry name" value="Radical_SAM"/>
    <property type="match status" value="1"/>
</dbReference>
<dbReference type="GO" id="GO:0003824">
    <property type="term" value="F:catalytic activity"/>
    <property type="evidence" value="ECO:0007669"/>
    <property type="project" value="InterPro"/>
</dbReference>
<comment type="similarity">
    <text evidence="7">Belongs to the radical SAM superfamily.</text>
</comment>
<dbReference type="Gene3D" id="3.20.20.70">
    <property type="entry name" value="Aldolase class I"/>
    <property type="match status" value="1"/>
</dbReference>
<evidence type="ECO:0000256" key="4">
    <source>
        <dbReference type="ARBA" id="ARBA00022723"/>
    </source>
</evidence>
<dbReference type="InterPro" id="IPR017200">
    <property type="entry name" value="PqqE-like"/>
</dbReference>
<feature type="domain" description="Radical SAM core" evidence="10">
    <location>
        <begin position="55"/>
        <end position="269"/>
    </location>
</feature>
<dbReference type="SFLD" id="SFLDG01067">
    <property type="entry name" value="SPASM/twitch_domain_containing"/>
    <property type="match status" value="1"/>
</dbReference>
<dbReference type="InterPro" id="IPR050377">
    <property type="entry name" value="Radical_SAM_PqqE_MftC-like"/>
</dbReference>
<dbReference type="GO" id="GO:0051539">
    <property type="term" value="F:4 iron, 4 sulfur cluster binding"/>
    <property type="evidence" value="ECO:0007669"/>
    <property type="project" value="UniProtKB-KW"/>
</dbReference>
<dbReference type="EMBL" id="LVWD01000003">
    <property type="protein sequence ID" value="OAD43658.1"/>
    <property type="molecule type" value="Genomic_DNA"/>
</dbReference>
<dbReference type="PROSITE" id="PS51918">
    <property type="entry name" value="RADICAL_SAM"/>
    <property type="match status" value="1"/>
</dbReference>
<comment type="cofactor">
    <cofactor evidence="1">
        <name>[4Fe-4S] cluster</name>
        <dbReference type="ChEBI" id="CHEBI:49883"/>
    </cofactor>
</comment>
<protein>
    <recommendedName>
        <fullName evidence="9">Pre-heme d1 synthase</fullName>
    </recommendedName>
</protein>
<comment type="function">
    <text evidence="8">Involved in heme d1 biosynthesis. Radical SAM enzyme that catalyzes the removal of two propionate side chains from the intermediate 12,18-didecarboxysiroheme (DDSH) and may introduce the keto functions on rings A and B, yielding the heme d1 precursor dihydro-heme d1.</text>
</comment>
<evidence type="ECO:0000313" key="11">
    <source>
        <dbReference type="EMBL" id="AOW14320.1"/>
    </source>
</evidence>
<accession>A0A162PC39</accession>
<evidence type="ECO:0000313" key="12">
    <source>
        <dbReference type="EMBL" id="OAD43658.1"/>
    </source>
</evidence>
<dbReference type="InterPro" id="IPR013785">
    <property type="entry name" value="Aldolase_TIM"/>
</dbReference>
<dbReference type="SFLD" id="SFLDG01385">
    <property type="entry name" value="heme_carboxy_lyase_like"/>
    <property type="match status" value="1"/>
</dbReference>
<dbReference type="SFLD" id="SFLDG01386">
    <property type="entry name" value="main_SPASM_domain-containing"/>
    <property type="match status" value="1"/>
</dbReference>
<dbReference type="SUPFAM" id="SSF102114">
    <property type="entry name" value="Radical SAM enzymes"/>
    <property type="match status" value="1"/>
</dbReference>
<keyword evidence="3" id="KW-0949">S-adenosyl-L-methionine</keyword>
<dbReference type="EMBL" id="CP017476">
    <property type="protein sequence ID" value="AOW14320.1"/>
    <property type="molecule type" value="Genomic_DNA"/>
</dbReference>
<sequence>MFRISQYLREIAQAEKTGVYPSPIGRHVSGQGAAESALPGGRGLAAQGAGAVGIQKPGPVVIWNLIRRCNLTCKHCYALSADHEYEGELSREEVFTVMDDLKAYRVPVLILSGGEPLLRPDIFEIAQRSRDMGFYTGLSTNGTLIDEPMADRVAAMGFNYVGISLDGLRETHDKFRRLEGAFDRSLAAVHLLHERGVKVGLRFTMTAMNAHDLPALLDLMRTEQVDKFYFSHLNYAGRGNIHRGKDAQFQATRDALDMLIERAWDAAQRGLDEEYVTGNNDADGPYLLNWVEARFPQWAPMLRERLVAWGGNSSGVNVANIDNLGHVHPDTMWWHHKLGDVRERPFSAIWSDTSEPLMAGLKAKPRAVKGRCAVCKHFDICGGNTRVRAQQLTGDAWAEDPGCYFTDEEIGATAGSDATRLTMEPVSGKRRVVAIHLEENTHV</sequence>
<dbReference type="InterPro" id="IPR034480">
    <property type="entry name" value="Heme_synthase-like"/>
</dbReference>
<evidence type="ECO:0000256" key="1">
    <source>
        <dbReference type="ARBA" id="ARBA00001966"/>
    </source>
</evidence>
<dbReference type="GO" id="GO:0006783">
    <property type="term" value="P:heme biosynthetic process"/>
    <property type="evidence" value="ECO:0007669"/>
    <property type="project" value="TreeGrafter"/>
</dbReference>
<dbReference type="FunFam" id="3.20.20.70:FF:000188">
    <property type="entry name" value="Mycofactocin radical SAM maturase MftC"/>
    <property type="match status" value="1"/>
</dbReference>
<evidence type="ECO:0000259" key="10">
    <source>
        <dbReference type="PROSITE" id="PS51918"/>
    </source>
</evidence>
<dbReference type="SFLD" id="SFLDF00393">
    <property type="entry name" value="heme_D1_biosynthesis_(NirJ-lik"/>
    <property type="match status" value="1"/>
</dbReference>
<dbReference type="GO" id="GO:0046872">
    <property type="term" value="F:metal ion binding"/>
    <property type="evidence" value="ECO:0007669"/>
    <property type="project" value="UniProtKB-KW"/>
</dbReference>
<dbReference type="InterPro" id="IPR007197">
    <property type="entry name" value="rSAM"/>
</dbReference>
<keyword evidence="6" id="KW-0411">Iron-sulfur</keyword>
<evidence type="ECO:0000313" key="13">
    <source>
        <dbReference type="Proteomes" id="UP000185657"/>
    </source>
</evidence>